<feature type="region of interest" description="Disordered" evidence="1">
    <location>
        <begin position="732"/>
        <end position="759"/>
    </location>
</feature>
<evidence type="ECO:0000313" key="3">
    <source>
        <dbReference type="EMBL" id="NYJ05402.1"/>
    </source>
</evidence>
<keyword evidence="2" id="KW-1133">Transmembrane helix</keyword>
<dbReference type="RefSeq" id="WP_179716030.1">
    <property type="nucleotide sequence ID" value="NZ_JACBZT010000001.1"/>
</dbReference>
<evidence type="ECO:0008006" key="5">
    <source>
        <dbReference type="Google" id="ProtNLM"/>
    </source>
</evidence>
<dbReference type="InterPro" id="IPR046112">
    <property type="entry name" value="DUF6049"/>
</dbReference>
<dbReference type="EMBL" id="JACBZT010000001">
    <property type="protein sequence ID" value="NYJ05402.1"/>
    <property type="molecule type" value="Genomic_DNA"/>
</dbReference>
<dbReference type="Pfam" id="PF19516">
    <property type="entry name" value="DUF6049"/>
    <property type="match status" value="1"/>
</dbReference>
<accession>A0A853CFQ9</accession>
<dbReference type="AlphaFoldDB" id="A0A853CFQ9"/>
<comment type="caution">
    <text evidence="3">The sequence shown here is derived from an EMBL/GenBank/DDBJ whole genome shotgun (WGS) entry which is preliminary data.</text>
</comment>
<organism evidence="3 4">
    <name type="scientific">Petropleomorpha daqingensis</name>
    <dbReference type="NCBI Taxonomy" id="2026353"/>
    <lineage>
        <taxon>Bacteria</taxon>
        <taxon>Bacillati</taxon>
        <taxon>Actinomycetota</taxon>
        <taxon>Actinomycetes</taxon>
        <taxon>Geodermatophilales</taxon>
        <taxon>Geodermatophilaceae</taxon>
        <taxon>Petropleomorpha</taxon>
    </lineage>
</organism>
<evidence type="ECO:0000313" key="4">
    <source>
        <dbReference type="Proteomes" id="UP000541969"/>
    </source>
</evidence>
<sequence length="759" mass="77139">MSSSAAGSAPADGRRRPGLRSVLASAAVCLAALGGSVVGAPHAQAAPDDDTRHDRPISIEVSRLEPRSVVPGAVITVSGVLTNTGDQTVTDLGVRLQRGEVLTTRAELAAADTAADPDTTVVPPFQDYDGSIGPGRSMQFTYTIPTASLQLTQDGVYPVLLNVNGTTGGGDRQRLGELSTYLVQQPALPTGRTTVAWLWPLVERSHRDASGDFVDDGLAGSVRSGGRLDRALSVVEELPRTTPVGGGNPTPSVPVTLAVDPALVEELETMAAGPYAVAGKEDAGKGTDDAAAFLQRLRAVAAVHPVVALPYGDVDADSLQTAGLGAVLTRSLPEAGTASAGGEGQGAGARILADALGVEPGTDVAWVADGAVHPETLAALQNGGAKQVVLDAGALSEGTRAVGLRGSSAAARTSVALSSGPMDALVADPTLGALGGSTEKTAGGVRIAEQRYLAELSVLALQAPADPAQAPSVLIAPPREVGADPDGVRQMMSDTAELPWLRAASVEDLTTGPSSDAGTLVAAGTTALDGSGLADVAAAVASRDDLAGAVVGDADSALAPEDAALSRATSVAWRTDPAGFRDAAQDVRTTIGEQRDRVTLLAPADGTYSLASSDAPLVLTVRNDLPFTVRVLLQLRTRGNVGLSIDDIGPQELAPGERTVLQVPTHVRQSGRFAVTASLTTPSGGPLGDRVTFQVKSTAYGSISLIITIGAAVLLGLLFLRRLIRFLMRRRRGGPPSDGGPEPAPEGAAVPVPPTRSPV</sequence>
<protein>
    <recommendedName>
        <fullName evidence="5">Glycoprotein</fullName>
    </recommendedName>
</protein>
<evidence type="ECO:0000256" key="2">
    <source>
        <dbReference type="SAM" id="Phobius"/>
    </source>
</evidence>
<dbReference type="Proteomes" id="UP000541969">
    <property type="component" value="Unassembled WGS sequence"/>
</dbReference>
<gene>
    <name evidence="3" type="ORF">GGQ55_001680</name>
</gene>
<name>A0A853CFQ9_9ACTN</name>
<keyword evidence="2" id="KW-0472">Membrane</keyword>
<keyword evidence="2" id="KW-0812">Transmembrane</keyword>
<feature type="compositionally biased region" description="Low complexity" evidence="1">
    <location>
        <begin position="739"/>
        <end position="750"/>
    </location>
</feature>
<proteinExistence type="predicted"/>
<keyword evidence="4" id="KW-1185">Reference proteome</keyword>
<feature type="transmembrane region" description="Helical" evidence="2">
    <location>
        <begin position="699"/>
        <end position="720"/>
    </location>
</feature>
<evidence type="ECO:0000256" key="1">
    <source>
        <dbReference type="SAM" id="MobiDB-lite"/>
    </source>
</evidence>
<reference evidence="3 4" key="1">
    <citation type="submission" date="2020-07" db="EMBL/GenBank/DDBJ databases">
        <title>Sequencing the genomes of 1000 actinobacteria strains.</title>
        <authorList>
            <person name="Klenk H.-P."/>
        </authorList>
    </citation>
    <scope>NUCLEOTIDE SEQUENCE [LARGE SCALE GENOMIC DNA]</scope>
    <source>
        <strain evidence="3 4">DSM 104001</strain>
    </source>
</reference>